<organism evidence="1 2">
    <name type="scientific">Fusarium pseudocircinatum</name>
    <dbReference type="NCBI Taxonomy" id="56676"/>
    <lineage>
        <taxon>Eukaryota</taxon>
        <taxon>Fungi</taxon>
        <taxon>Dikarya</taxon>
        <taxon>Ascomycota</taxon>
        <taxon>Pezizomycotina</taxon>
        <taxon>Sordariomycetes</taxon>
        <taxon>Hypocreomycetidae</taxon>
        <taxon>Hypocreales</taxon>
        <taxon>Nectriaceae</taxon>
        <taxon>Fusarium</taxon>
        <taxon>Fusarium fujikuroi species complex</taxon>
    </lineage>
</organism>
<protein>
    <recommendedName>
        <fullName evidence="3">BTB domain-containing protein</fullName>
    </recommendedName>
</protein>
<comment type="caution">
    <text evidence="1">The sequence shown here is derived from an EMBL/GenBank/DDBJ whole genome shotgun (WGS) entry which is preliminary data.</text>
</comment>
<sequence length="196" mass="21443">MENPTGTKPNTVVEIASNGDLVLIVGPEETKLRVCSILLIAASKPFSVMLGPDWKEGHNMHNQHGPFELSLPDDNATALKIVCSIIHHQNETVPRTLAASDILAIAVVADKYLCTNALKFASETWLRTFGSEPHNLMLLTASAYLFRNAQAFSEITRDLVLEYDGSYLALRTDEVDLLCHGGYSASTPRLVCNMAD</sequence>
<dbReference type="OrthoDB" id="5275938at2759"/>
<evidence type="ECO:0000313" key="2">
    <source>
        <dbReference type="Proteomes" id="UP000546213"/>
    </source>
</evidence>
<reference evidence="1 2" key="1">
    <citation type="submission" date="2020-05" db="EMBL/GenBank/DDBJ databases">
        <title>Identification and distribution of gene clusters putatively required for synthesis of sphingolipid metabolism inhibitors in phylogenetically diverse species of the filamentous fungus Fusarium.</title>
        <authorList>
            <person name="Kim H.-S."/>
            <person name="Busman M."/>
            <person name="Brown D.W."/>
            <person name="Divon H."/>
            <person name="Uhlig S."/>
            <person name="Proctor R.H."/>
        </authorList>
    </citation>
    <scope>NUCLEOTIDE SEQUENCE [LARGE SCALE GENOMIC DNA]</scope>
    <source>
        <strain evidence="1 2">NRRL 36939</strain>
    </source>
</reference>
<name>A0A8H5KGD4_9HYPO</name>
<dbReference type="InterPro" id="IPR011333">
    <property type="entry name" value="SKP1/BTB/POZ_sf"/>
</dbReference>
<gene>
    <name evidence="1" type="ORF">FPCIR_13858</name>
</gene>
<dbReference type="SUPFAM" id="SSF54695">
    <property type="entry name" value="POZ domain"/>
    <property type="match status" value="1"/>
</dbReference>
<proteinExistence type="predicted"/>
<dbReference type="EMBL" id="JAAOAS010000578">
    <property type="protein sequence ID" value="KAF5573749.1"/>
    <property type="molecule type" value="Genomic_DNA"/>
</dbReference>
<evidence type="ECO:0000313" key="1">
    <source>
        <dbReference type="EMBL" id="KAF5573749.1"/>
    </source>
</evidence>
<dbReference type="AlphaFoldDB" id="A0A8H5KGD4"/>
<evidence type="ECO:0008006" key="3">
    <source>
        <dbReference type="Google" id="ProtNLM"/>
    </source>
</evidence>
<dbReference type="Gene3D" id="3.30.710.10">
    <property type="entry name" value="Potassium Channel Kv1.1, Chain A"/>
    <property type="match status" value="1"/>
</dbReference>
<keyword evidence="2" id="KW-1185">Reference proteome</keyword>
<accession>A0A8H5KGD4</accession>
<dbReference type="Proteomes" id="UP000546213">
    <property type="component" value="Unassembled WGS sequence"/>
</dbReference>